<name>A0AAJ7CAK7_CEPCN</name>
<organism evidence="7 8">
    <name type="scientific">Cephus cinctus</name>
    <name type="common">Wheat stem sawfly</name>
    <dbReference type="NCBI Taxonomy" id="211228"/>
    <lineage>
        <taxon>Eukaryota</taxon>
        <taxon>Metazoa</taxon>
        <taxon>Ecdysozoa</taxon>
        <taxon>Arthropoda</taxon>
        <taxon>Hexapoda</taxon>
        <taxon>Insecta</taxon>
        <taxon>Pterygota</taxon>
        <taxon>Neoptera</taxon>
        <taxon>Endopterygota</taxon>
        <taxon>Hymenoptera</taxon>
        <taxon>Cephoidea</taxon>
        <taxon>Cephidae</taxon>
        <taxon>Cephus</taxon>
    </lineage>
</organism>
<dbReference type="PRINTS" id="PR01519">
    <property type="entry name" value="EPSLNTUBULIN"/>
</dbReference>
<dbReference type="InterPro" id="IPR003008">
    <property type="entry name" value="Tubulin_FtsZ_GTPase"/>
</dbReference>
<protein>
    <submittedName>
        <fullName evidence="8">Tubulin epsilon chain isoform X1</fullName>
    </submittedName>
</protein>
<dbReference type="InterPro" id="IPR004057">
    <property type="entry name" value="Epsilon_tubulin"/>
</dbReference>
<dbReference type="PANTHER" id="PTHR11588">
    <property type="entry name" value="TUBULIN"/>
    <property type="match status" value="1"/>
</dbReference>
<evidence type="ECO:0000259" key="6">
    <source>
        <dbReference type="SMART" id="SM00864"/>
    </source>
</evidence>
<evidence type="ECO:0000256" key="1">
    <source>
        <dbReference type="ARBA" id="ARBA00009636"/>
    </source>
</evidence>
<comment type="similarity">
    <text evidence="1 5">Belongs to the tubulin family.</text>
</comment>
<keyword evidence="3 5" id="KW-0547">Nucleotide-binding</keyword>
<dbReference type="Gene3D" id="3.30.1330.20">
    <property type="entry name" value="Tubulin/FtsZ, C-terminal domain"/>
    <property type="match status" value="1"/>
</dbReference>
<dbReference type="RefSeq" id="XP_015605967.1">
    <property type="nucleotide sequence ID" value="XM_015750481.2"/>
</dbReference>
<dbReference type="InterPro" id="IPR018316">
    <property type="entry name" value="Tubulin/FtsZ_2-layer-sand-dom"/>
</dbReference>
<dbReference type="InterPro" id="IPR008280">
    <property type="entry name" value="Tub_FtsZ_C"/>
</dbReference>
<sequence>MSQFITIQVGQCGNQIGAAFWPLALHEYGIQTSSGGVNLLKIDKNHMKNTKDLADAFHSFFHVPHTTSDLSFKTLADLNAAKVKARAILIDMEDSVVARFKCGPLRTLFDHSCTVTNYPGSGNNWAVGHYTHGTEYFEKIDNTIRRVAEKCDRLHGFVLVNSLGGGTGSGLGTATLKQLDDNYPHVDRFVSSVYPAGIQDVVTAPYNVLLSTHELTEHATCVFPAENKALLEICNVQMDKKENIDQGKYNATCKPFQDMNSVIVNMLLHVTSGSRFPGTLNTDMNELATNLVPYPRMHYIFSSVSPVALTAPSRSIVRGTRTHDELFTSAWSRSNQLIKVDPLRPGSVIIGAAHIVRGNSSLTNIRRNIERFQDKAKFTSWSRDVMKVGLCSVPPAGHSTSVMCLMNSTAVSSMLRDIVHQFDQLYRRKAHVHHYLQVDGFDKTTFEESKESILSLSDHYKEIQNQQPLNIPRMKLVQ</sequence>
<dbReference type="PRINTS" id="PR01161">
    <property type="entry name" value="TUBULIN"/>
</dbReference>
<dbReference type="Pfam" id="PF00091">
    <property type="entry name" value="Tubulin"/>
    <property type="match status" value="1"/>
</dbReference>
<dbReference type="InterPro" id="IPR036525">
    <property type="entry name" value="Tubulin/FtsZ_GTPase_sf"/>
</dbReference>
<dbReference type="PROSITE" id="PS00227">
    <property type="entry name" value="TUBULIN"/>
    <property type="match status" value="1"/>
</dbReference>
<evidence type="ECO:0000256" key="5">
    <source>
        <dbReference type="RuleBase" id="RU000352"/>
    </source>
</evidence>
<keyword evidence="7" id="KW-1185">Reference proteome</keyword>
<dbReference type="GO" id="GO:0005525">
    <property type="term" value="F:GTP binding"/>
    <property type="evidence" value="ECO:0007669"/>
    <property type="project" value="UniProtKB-UniRule"/>
</dbReference>
<proteinExistence type="inferred from homology"/>
<dbReference type="SUPFAM" id="SSF52490">
    <property type="entry name" value="Tubulin nucleotide-binding domain-like"/>
    <property type="match status" value="1"/>
</dbReference>
<evidence type="ECO:0000256" key="4">
    <source>
        <dbReference type="ARBA" id="ARBA00023134"/>
    </source>
</evidence>
<dbReference type="Gene3D" id="3.40.50.1440">
    <property type="entry name" value="Tubulin/FtsZ, GTPase domain"/>
    <property type="match status" value="1"/>
</dbReference>
<dbReference type="InterPro" id="IPR017975">
    <property type="entry name" value="Tubulin_CS"/>
</dbReference>
<dbReference type="SMART" id="SM00864">
    <property type="entry name" value="Tubulin"/>
    <property type="match status" value="1"/>
</dbReference>
<evidence type="ECO:0000313" key="8">
    <source>
        <dbReference type="RefSeq" id="XP_015605967.1"/>
    </source>
</evidence>
<dbReference type="Gene3D" id="1.10.287.600">
    <property type="entry name" value="Helix hairpin bin"/>
    <property type="match status" value="1"/>
</dbReference>
<evidence type="ECO:0000313" key="7">
    <source>
        <dbReference type="Proteomes" id="UP000694920"/>
    </source>
</evidence>
<evidence type="ECO:0000256" key="3">
    <source>
        <dbReference type="ARBA" id="ARBA00022741"/>
    </source>
</evidence>
<dbReference type="InterPro" id="IPR000217">
    <property type="entry name" value="Tubulin"/>
</dbReference>
<evidence type="ECO:0000256" key="2">
    <source>
        <dbReference type="ARBA" id="ARBA00022701"/>
    </source>
</evidence>
<dbReference type="GO" id="GO:0005874">
    <property type="term" value="C:microtubule"/>
    <property type="evidence" value="ECO:0007669"/>
    <property type="project" value="UniProtKB-KW"/>
</dbReference>
<dbReference type="AlphaFoldDB" id="A0AAJ7CAK7"/>
<dbReference type="GO" id="GO:0007017">
    <property type="term" value="P:microtubule-based process"/>
    <property type="evidence" value="ECO:0007669"/>
    <property type="project" value="InterPro"/>
</dbReference>
<keyword evidence="2 5" id="KW-0493">Microtubule</keyword>
<dbReference type="KEGG" id="ccin:107272875"/>
<dbReference type="SUPFAM" id="SSF55307">
    <property type="entry name" value="Tubulin C-terminal domain-like"/>
    <property type="match status" value="1"/>
</dbReference>
<feature type="domain" description="Tubulin/FtsZ GTPase" evidence="6">
    <location>
        <begin position="72"/>
        <end position="278"/>
    </location>
</feature>
<dbReference type="Proteomes" id="UP000694920">
    <property type="component" value="Unplaced"/>
</dbReference>
<gene>
    <name evidence="8" type="primary">LOC107272875</name>
</gene>
<dbReference type="Pfam" id="PF03953">
    <property type="entry name" value="Tubulin_C"/>
    <property type="match status" value="1"/>
</dbReference>
<dbReference type="GeneID" id="107272875"/>
<keyword evidence="4 5" id="KW-0342">GTP-binding</keyword>
<reference evidence="8" key="1">
    <citation type="submission" date="2025-08" db="UniProtKB">
        <authorList>
            <consortium name="RefSeq"/>
        </authorList>
    </citation>
    <scope>IDENTIFICATION</scope>
</reference>
<accession>A0AAJ7CAK7</accession>
<dbReference type="InterPro" id="IPR037103">
    <property type="entry name" value="Tubulin/FtsZ-like_C"/>
</dbReference>
<dbReference type="InterPro" id="IPR023123">
    <property type="entry name" value="Tubulin_C"/>
</dbReference>